<feature type="signal peptide" evidence="2">
    <location>
        <begin position="1"/>
        <end position="18"/>
    </location>
</feature>
<dbReference type="Proteomes" id="UP001476282">
    <property type="component" value="Unassembled WGS sequence"/>
</dbReference>
<evidence type="ECO:0000256" key="2">
    <source>
        <dbReference type="SAM" id="SignalP"/>
    </source>
</evidence>
<dbReference type="EMBL" id="BAABRI010000023">
    <property type="protein sequence ID" value="GAA5484273.1"/>
    <property type="molecule type" value="Genomic_DNA"/>
</dbReference>
<keyword evidence="4" id="KW-1185">Reference proteome</keyword>
<evidence type="ECO:0000256" key="1">
    <source>
        <dbReference type="SAM" id="MobiDB-lite"/>
    </source>
</evidence>
<dbReference type="InterPro" id="IPR045398">
    <property type="entry name" value="DUF6515"/>
</dbReference>
<feature type="compositionally biased region" description="Basic and acidic residues" evidence="1">
    <location>
        <begin position="84"/>
        <end position="101"/>
    </location>
</feature>
<evidence type="ECO:0000313" key="4">
    <source>
        <dbReference type="Proteomes" id="UP001476282"/>
    </source>
</evidence>
<reference evidence="3 4" key="1">
    <citation type="submission" date="2024-02" db="EMBL/GenBank/DDBJ databases">
        <title>Haloferula sargassicola NBRC 104335.</title>
        <authorList>
            <person name="Ichikawa N."/>
            <person name="Katano-Makiyama Y."/>
            <person name="Hidaka K."/>
        </authorList>
    </citation>
    <scope>NUCLEOTIDE SEQUENCE [LARGE SCALE GENOMIC DNA]</scope>
    <source>
        <strain evidence="3 4">NBRC 104335</strain>
    </source>
</reference>
<organism evidence="3 4">
    <name type="scientific">Haloferula sargassicola</name>
    <dbReference type="NCBI Taxonomy" id="490096"/>
    <lineage>
        <taxon>Bacteria</taxon>
        <taxon>Pseudomonadati</taxon>
        <taxon>Verrucomicrobiota</taxon>
        <taxon>Verrucomicrobiia</taxon>
        <taxon>Verrucomicrobiales</taxon>
        <taxon>Verrucomicrobiaceae</taxon>
        <taxon>Haloferula</taxon>
    </lineage>
</organism>
<keyword evidence="2" id="KW-0732">Signal</keyword>
<accession>A0ABP9URV0</accession>
<evidence type="ECO:0000313" key="3">
    <source>
        <dbReference type="EMBL" id="GAA5484273.1"/>
    </source>
</evidence>
<dbReference type="Pfam" id="PF20125">
    <property type="entry name" value="DUF6515"/>
    <property type="match status" value="1"/>
</dbReference>
<feature type="chain" id="PRO_5046302470" description="Lipoprotein" evidence="2">
    <location>
        <begin position="19"/>
        <end position="157"/>
    </location>
</feature>
<evidence type="ECO:0008006" key="5">
    <source>
        <dbReference type="Google" id="ProtNLM"/>
    </source>
</evidence>
<dbReference type="RefSeq" id="WP_353568371.1">
    <property type="nucleotide sequence ID" value="NZ_BAABRI010000023.1"/>
</dbReference>
<name>A0ABP9URV0_9BACT</name>
<feature type="region of interest" description="Disordered" evidence="1">
    <location>
        <begin position="80"/>
        <end position="101"/>
    </location>
</feature>
<proteinExistence type="predicted"/>
<protein>
    <recommendedName>
        <fullName evidence="5">Lipoprotein</fullName>
    </recommendedName>
</protein>
<gene>
    <name evidence="3" type="ORF">Hsar01_03515</name>
</gene>
<comment type="caution">
    <text evidence="3">The sequence shown here is derived from an EMBL/GenBank/DDBJ whole genome shotgun (WGS) entry which is preliminary data.</text>
</comment>
<sequence length="157" mass="17719">MKLKHAILTLAATGAALAFSSCVDPYYGAAGATTYQPGYVINTLPSGYNTVDIGGTTYYRHNNTYYRPRGNRYVVVEAPNRGGRGHDHHYGPDGDRDHDGIDNWHDRRDNRHRGNNYVQTLPRGYRVINRGGTRYYVANDTYYVPRDNGYVIVANPF</sequence>
<dbReference type="PROSITE" id="PS51257">
    <property type="entry name" value="PROKAR_LIPOPROTEIN"/>
    <property type="match status" value="1"/>
</dbReference>